<organism evidence="7 8">
    <name type="scientific">Saccharopolyspora rectivirgula</name>
    <dbReference type="NCBI Taxonomy" id="28042"/>
    <lineage>
        <taxon>Bacteria</taxon>
        <taxon>Bacillati</taxon>
        <taxon>Actinomycetota</taxon>
        <taxon>Actinomycetes</taxon>
        <taxon>Pseudonocardiales</taxon>
        <taxon>Pseudonocardiaceae</taxon>
        <taxon>Saccharopolyspora</taxon>
    </lineage>
</organism>
<keyword evidence="2" id="KW-0560">Oxidoreductase</keyword>
<comment type="caution">
    <text evidence="7">The sequence shown here is derived from an EMBL/GenBank/DDBJ whole genome shotgun (WGS) entry which is preliminary data.</text>
</comment>
<dbReference type="STRING" id="28042.GU90_02390"/>
<dbReference type="NCBIfam" id="TIGR04022">
    <property type="entry name" value="sulfur_SfnB"/>
    <property type="match status" value="1"/>
</dbReference>
<feature type="domain" description="Acyl-CoA dehydrogenase/oxidase N-terminal" evidence="5">
    <location>
        <begin position="26"/>
        <end position="122"/>
    </location>
</feature>
<dbReference type="Gene3D" id="1.10.540.10">
    <property type="entry name" value="Acyl-CoA dehydrogenase/oxidase, N-terminal domain"/>
    <property type="match status" value="1"/>
</dbReference>
<evidence type="ECO:0000259" key="5">
    <source>
        <dbReference type="Pfam" id="PF02771"/>
    </source>
</evidence>
<sequence>MTVTTESATAHVVEDDAEALEIATSLAERFAVDAAARDAERRLPRVELEELSASGLLAITVPREHGGAEVRVRTLVEVFRQLAVADPNIAQIPQSHFVFVNALRETGSAEQQRFFYGEVLAGKRLGNAQAERGTKHAQDVRTRILPSRDGDLVLDGEKAYSTGALLAHWIPVLAKDRWGQLVVAYVPREAPGVTVLDDWDGMGQRTTASGSVRLEQVRVPAEHVIPYHCTFDRPQVHGALSQVLHAAIDVGIARGALEEAGEFVRTRSRPWPEAGVDSAAEDPLTIQRFGELAIRVSAAEALLDKAGTAIDEARADLNADSAAAASIAVATAKAFADEVAVELSSALFEVCGTRSALAADNLNRHWRNARTHTLHDPVRWKIQHIGRYVLNGTHPPRHSKI</sequence>
<dbReference type="GO" id="GO:0005737">
    <property type="term" value="C:cytoplasm"/>
    <property type="evidence" value="ECO:0007669"/>
    <property type="project" value="TreeGrafter"/>
</dbReference>
<evidence type="ECO:0000256" key="3">
    <source>
        <dbReference type="ARBA" id="ARBA00049661"/>
    </source>
</evidence>
<keyword evidence="7" id="KW-0503">Monooxygenase</keyword>
<feature type="domain" description="Acyl-CoA oxidase/dehydrogenase middle" evidence="4">
    <location>
        <begin position="136"/>
        <end position="217"/>
    </location>
</feature>
<accession>A0A073B2C0</accession>
<dbReference type="Gene3D" id="1.20.140.10">
    <property type="entry name" value="Butyryl-CoA Dehydrogenase, subunit A, domain 3"/>
    <property type="match status" value="1"/>
</dbReference>
<dbReference type="AlphaFoldDB" id="A0A073B2C0"/>
<dbReference type="GO" id="GO:0050660">
    <property type="term" value="F:flavin adenine dinucleotide binding"/>
    <property type="evidence" value="ECO:0007669"/>
    <property type="project" value="InterPro"/>
</dbReference>
<dbReference type="InterPro" id="IPR046373">
    <property type="entry name" value="Acyl-CoA_Oxase/DH_mid-dom_sf"/>
</dbReference>
<dbReference type="Pfam" id="PF08028">
    <property type="entry name" value="Acyl-CoA_dh_2"/>
    <property type="match status" value="1"/>
</dbReference>
<dbReference type="SUPFAM" id="SSF56645">
    <property type="entry name" value="Acyl-CoA dehydrogenase NM domain-like"/>
    <property type="match status" value="1"/>
</dbReference>
<dbReference type="PIRSF" id="PIRSF016578">
    <property type="entry name" value="HsaA"/>
    <property type="match status" value="1"/>
</dbReference>
<dbReference type="Proteomes" id="UP000031419">
    <property type="component" value="Unassembled WGS sequence"/>
</dbReference>
<feature type="domain" description="Acyl-CoA dehydrogenase C-terminal" evidence="6">
    <location>
        <begin position="244"/>
        <end position="376"/>
    </location>
</feature>
<dbReference type="InterPro" id="IPR006091">
    <property type="entry name" value="Acyl-CoA_Oxase/DH_mid-dom"/>
</dbReference>
<keyword evidence="1" id="KW-0285">Flavoprotein</keyword>
<evidence type="ECO:0000256" key="1">
    <source>
        <dbReference type="ARBA" id="ARBA00022630"/>
    </source>
</evidence>
<dbReference type="SUPFAM" id="SSF47203">
    <property type="entry name" value="Acyl-CoA dehydrogenase C-terminal domain-like"/>
    <property type="match status" value="1"/>
</dbReference>
<dbReference type="Gene3D" id="2.40.110.10">
    <property type="entry name" value="Butyryl-CoA Dehydrogenase, subunit A, domain 2"/>
    <property type="match status" value="1"/>
</dbReference>
<gene>
    <name evidence="7" type="ORF">GU90_02390</name>
</gene>
<dbReference type="InterPro" id="IPR037069">
    <property type="entry name" value="AcylCoA_DH/ox_N_sf"/>
</dbReference>
<keyword evidence="8" id="KW-1185">Reference proteome</keyword>
<dbReference type="Pfam" id="PF02771">
    <property type="entry name" value="Acyl-CoA_dh_N"/>
    <property type="match status" value="1"/>
</dbReference>
<reference evidence="7 8" key="1">
    <citation type="submission" date="2014-06" db="EMBL/GenBank/DDBJ databases">
        <title>Saccharopolyspora rectivirgula DSM-43113 Genome sequencing.</title>
        <authorList>
            <person name="Barrera C."/>
            <person name="Millon L."/>
            <person name="Rognon B."/>
            <person name="Zaugg C."/>
            <person name="Monod M."/>
        </authorList>
    </citation>
    <scope>NUCLEOTIDE SEQUENCE [LARGE SCALE GENOMIC DNA]</scope>
    <source>
        <strain evidence="7 8">DSM 43113</strain>
    </source>
</reference>
<dbReference type="PANTHER" id="PTHR48083">
    <property type="entry name" value="MEDIUM-CHAIN SPECIFIC ACYL-COA DEHYDROGENASE, MITOCHONDRIAL-RELATED"/>
    <property type="match status" value="1"/>
</dbReference>
<dbReference type="Pfam" id="PF02770">
    <property type="entry name" value="Acyl-CoA_dh_M"/>
    <property type="match status" value="1"/>
</dbReference>
<dbReference type="InterPro" id="IPR009100">
    <property type="entry name" value="AcylCoA_DH/oxidase_NM_dom_sf"/>
</dbReference>
<dbReference type="eggNOG" id="COG1960">
    <property type="taxonomic scope" value="Bacteria"/>
</dbReference>
<dbReference type="InterPro" id="IPR036250">
    <property type="entry name" value="AcylCo_DH-like_C"/>
</dbReference>
<evidence type="ECO:0000259" key="4">
    <source>
        <dbReference type="Pfam" id="PF02770"/>
    </source>
</evidence>
<dbReference type="PANTHER" id="PTHR48083:SF19">
    <property type="entry name" value="FLAVIN-DEPENDENT MONOOXYGENASE, OXYGENASE SUBUNIT HSAA"/>
    <property type="match status" value="1"/>
</dbReference>
<dbReference type="InterPro" id="IPR023922">
    <property type="entry name" value="S04_starv_induced_SfnB"/>
</dbReference>
<dbReference type="GO" id="GO:0003995">
    <property type="term" value="F:acyl-CoA dehydrogenase activity"/>
    <property type="evidence" value="ECO:0007669"/>
    <property type="project" value="TreeGrafter"/>
</dbReference>
<evidence type="ECO:0000259" key="6">
    <source>
        <dbReference type="Pfam" id="PF08028"/>
    </source>
</evidence>
<dbReference type="InterPro" id="IPR013786">
    <property type="entry name" value="AcylCoA_DH/ox_N"/>
</dbReference>
<comment type="similarity">
    <text evidence="3">Belongs to the HpaH/HsaA monooxygenase family.</text>
</comment>
<dbReference type="RefSeq" id="WP_029721787.1">
    <property type="nucleotide sequence ID" value="NZ_JAJUIW010000002.1"/>
</dbReference>
<evidence type="ECO:0000313" key="8">
    <source>
        <dbReference type="Proteomes" id="UP000031419"/>
    </source>
</evidence>
<proteinExistence type="inferred from homology"/>
<dbReference type="InterPro" id="IPR050741">
    <property type="entry name" value="Acyl-CoA_dehydrogenase"/>
</dbReference>
<dbReference type="InterPro" id="IPR013107">
    <property type="entry name" value="Acyl-CoA_DH_C"/>
</dbReference>
<dbReference type="EMBL" id="JNVU01000009">
    <property type="protein sequence ID" value="KEI45760.1"/>
    <property type="molecule type" value="Genomic_DNA"/>
</dbReference>
<protein>
    <submittedName>
        <fullName evidence="7">Monooxygenase</fullName>
    </submittedName>
</protein>
<evidence type="ECO:0000256" key="2">
    <source>
        <dbReference type="ARBA" id="ARBA00023002"/>
    </source>
</evidence>
<dbReference type="GO" id="GO:0016712">
    <property type="term" value="F:oxidoreductase activity, acting on paired donors, with incorporation or reduction of molecular oxygen, reduced flavin or flavoprotein as one donor, and incorporation of one atom of oxygen"/>
    <property type="evidence" value="ECO:0007669"/>
    <property type="project" value="TreeGrafter"/>
</dbReference>
<evidence type="ECO:0000313" key="7">
    <source>
        <dbReference type="EMBL" id="KEI45760.1"/>
    </source>
</evidence>
<name>A0A073B2C0_9PSEU</name>
<dbReference type="GO" id="GO:0033539">
    <property type="term" value="P:fatty acid beta-oxidation using acyl-CoA dehydrogenase"/>
    <property type="evidence" value="ECO:0007669"/>
    <property type="project" value="TreeGrafter"/>
</dbReference>